<evidence type="ECO:0000313" key="3">
    <source>
        <dbReference type="Proteomes" id="UP000051530"/>
    </source>
</evidence>
<evidence type="ECO:0000256" key="1">
    <source>
        <dbReference type="SAM" id="Phobius"/>
    </source>
</evidence>
<dbReference type="VEuPathDB" id="MicrosporidiaDB:M153_494000552"/>
<dbReference type="Proteomes" id="UP000051530">
    <property type="component" value="Unassembled WGS sequence"/>
</dbReference>
<keyword evidence="1" id="KW-0812">Transmembrane</keyword>
<feature type="transmembrane region" description="Helical" evidence="1">
    <location>
        <begin position="170"/>
        <end position="192"/>
    </location>
</feature>
<reference evidence="2 3" key="1">
    <citation type="submission" date="2015-07" db="EMBL/GenBank/DDBJ databases">
        <title>The genome of Pseudoloma neurophilia, a relevant intracellular parasite of the zebrafish.</title>
        <authorList>
            <person name="Ndikumana S."/>
            <person name="Pelin A."/>
            <person name="Sanders J."/>
            <person name="Corradi N."/>
        </authorList>
    </citation>
    <scope>NUCLEOTIDE SEQUENCE [LARGE SCALE GENOMIC DNA]</scope>
    <source>
        <strain evidence="2 3">MK1</strain>
    </source>
</reference>
<feature type="transmembrane region" description="Helical" evidence="1">
    <location>
        <begin position="114"/>
        <end position="132"/>
    </location>
</feature>
<gene>
    <name evidence="2" type="ORF">M153_494000552</name>
</gene>
<keyword evidence="1" id="KW-1133">Transmembrane helix</keyword>
<dbReference type="EMBL" id="LGUB01000183">
    <property type="protein sequence ID" value="KRH93902.1"/>
    <property type="molecule type" value="Genomic_DNA"/>
</dbReference>
<evidence type="ECO:0000313" key="2">
    <source>
        <dbReference type="EMBL" id="KRH93902.1"/>
    </source>
</evidence>
<dbReference type="AlphaFoldDB" id="A0A0R0M2S8"/>
<proteinExistence type="predicted"/>
<organism evidence="2 3">
    <name type="scientific">Pseudoloma neurophilia</name>
    <dbReference type="NCBI Taxonomy" id="146866"/>
    <lineage>
        <taxon>Eukaryota</taxon>
        <taxon>Fungi</taxon>
        <taxon>Fungi incertae sedis</taxon>
        <taxon>Microsporidia</taxon>
        <taxon>Pseudoloma</taxon>
    </lineage>
</organism>
<feature type="transmembrane region" description="Helical" evidence="1">
    <location>
        <begin position="138"/>
        <end position="158"/>
    </location>
</feature>
<keyword evidence="1" id="KW-0472">Membrane</keyword>
<feature type="transmembrane region" description="Helical" evidence="1">
    <location>
        <begin position="41"/>
        <end position="65"/>
    </location>
</feature>
<feature type="transmembrane region" description="Helical" evidence="1">
    <location>
        <begin position="71"/>
        <end position="93"/>
    </location>
</feature>
<keyword evidence="3" id="KW-1185">Reference proteome</keyword>
<comment type="caution">
    <text evidence="2">The sequence shown here is derived from an EMBL/GenBank/DDBJ whole genome shotgun (WGS) entry which is preliminary data.</text>
</comment>
<accession>A0A0R0M2S8</accession>
<name>A0A0R0M2S8_9MICR</name>
<sequence length="197" mass="22964">MVRRSSRPTTTRAAISTFSIAKDDIVASFMLNKLNKPCANYISPIWAILLFSTFWCLFFCIPLFLTKSITFSFKLLTTIIAWPINGVISGLIYSLIFKQHYTFEFYFSVGIYKYIYIWPFLFIMSIICTIFPDFIHILLWVSIIVTSILFNFFTQIQFAEHLNKSPKHTLIFYIFSTVLSLVFGSVCFNFGICCPMW</sequence>
<protein>
    <submittedName>
        <fullName evidence="2">Uncharacterized protein</fullName>
    </submittedName>
</protein>